<evidence type="ECO:0000313" key="2">
    <source>
        <dbReference type="Proteomes" id="UP000186406"/>
    </source>
</evidence>
<dbReference type="Proteomes" id="UP000186406">
    <property type="component" value="Unassembled WGS sequence"/>
</dbReference>
<name>A0A1M7ZQP3_9HYPH</name>
<reference evidence="1 2" key="1">
    <citation type="submission" date="2016-12" db="EMBL/GenBank/DDBJ databases">
        <authorList>
            <person name="Song W.-J."/>
            <person name="Kurnit D.M."/>
        </authorList>
    </citation>
    <scope>NUCLEOTIDE SEQUENCE [LARGE SCALE GENOMIC DNA]</scope>
    <source>
        <strain evidence="1 2">DSM 19599</strain>
    </source>
</reference>
<dbReference type="EMBL" id="FRXO01000011">
    <property type="protein sequence ID" value="SHO67233.1"/>
    <property type="molecule type" value="Genomic_DNA"/>
</dbReference>
<keyword evidence="2" id="KW-1185">Reference proteome</keyword>
<dbReference type="STRING" id="1123029.SAMN02745172_03906"/>
<dbReference type="RefSeq" id="WP_073631841.1">
    <property type="nucleotide sequence ID" value="NZ_FRXO01000011.1"/>
</dbReference>
<dbReference type="AlphaFoldDB" id="A0A1M7ZQP3"/>
<organism evidence="1 2">
    <name type="scientific">Pseudoxanthobacter soli DSM 19599</name>
    <dbReference type="NCBI Taxonomy" id="1123029"/>
    <lineage>
        <taxon>Bacteria</taxon>
        <taxon>Pseudomonadati</taxon>
        <taxon>Pseudomonadota</taxon>
        <taxon>Alphaproteobacteria</taxon>
        <taxon>Hyphomicrobiales</taxon>
        <taxon>Segnochrobactraceae</taxon>
        <taxon>Pseudoxanthobacter</taxon>
    </lineage>
</organism>
<protein>
    <submittedName>
        <fullName evidence="1">Uncharacterized protein</fullName>
    </submittedName>
</protein>
<proteinExistence type="predicted"/>
<gene>
    <name evidence="1" type="ORF">SAMN02745172_03906</name>
</gene>
<dbReference type="OrthoDB" id="9255610at2"/>
<accession>A0A1M7ZQP3</accession>
<evidence type="ECO:0000313" key="1">
    <source>
        <dbReference type="EMBL" id="SHO67233.1"/>
    </source>
</evidence>
<sequence length="568" mass="62782">MSSHAQFTETENRLADFDMALSISEKAINHQMQEAWSLWLRRKDGARLDRISLNPPNRKGSPSRTVLDAVLGAPRISLFVPMGGPNDVRVSFPIISGTLQYLDEDDPVVEKIDNWLVTFLTVVDRKVVSRDELYRQDQSSARRVDEIIARHGLGEGAFSIECLFLTLTAADMIRSRSIEPDPEKLSEDQRRNPPTIATATQSKLADCLAHMFTEAAAEKRKFILGTSVHPRALERAPTFTLKDYLFKVTRTAAMHGAAEVASSPPNTLDYLGVFFSGKSLPATVGEADNARARLGPWLPAERTSGRTAMVAGVMAVRGEMVNGHFSDSLRSGFGAEYTRMNADNAARRAQGEVLHPETELPHPEAELLNGMTVGLAGSAITITNQKTFRWTDKTGDEDKNLHLEKHLRLTLSPKAGAGYDVDGELKVMLNRERVMSIRNSRAKATSTAKLTGTVAFEVGGGAIFCNIVPRVSVQFATPVAETTADENWFARTFTNNEWDRQEAGGYTRDSRSAIELMLKRSIEKLNVGLDKFAFIPPGEEVFTFSSPRFTRAGDLMLDVIYKATKLMK</sequence>